<dbReference type="Gene3D" id="2.20.110.10">
    <property type="entry name" value="Histone H3 K4-specific methyltransferase SET7/9 N-terminal domain"/>
    <property type="match status" value="1"/>
</dbReference>
<dbReference type="AlphaFoldDB" id="A0A382UL30"/>
<accession>A0A382UL30</accession>
<sequence>MTTDNKYIKEDKEFESINEHYLHIRKDGLFYKKHAKKPFTGLALTYGEKGRLICRTHFKDGQRHGLTEGFKQENGQPLFRTAFNNGIVDSSQWREIFGDGQSCWRTFIKNGIRVEEEFDVKGNLLKISYCEQEGSTFDLRSMHNKPIPKTLIH</sequence>
<name>A0A382UL30_9ZZZZ</name>
<evidence type="ECO:0000313" key="1">
    <source>
        <dbReference type="EMBL" id="SVD34974.1"/>
    </source>
</evidence>
<organism evidence="1">
    <name type="scientific">marine metagenome</name>
    <dbReference type="NCBI Taxonomy" id="408172"/>
    <lineage>
        <taxon>unclassified sequences</taxon>
        <taxon>metagenomes</taxon>
        <taxon>ecological metagenomes</taxon>
    </lineage>
</organism>
<protein>
    <submittedName>
        <fullName evidence="1">Uncharacterized protein</fullName>
    </submittedName>
</protein>
<gene>
    <name evidence="1" type="ORF">METZ01_LOCUS387828</name>
</gene>
<dbReference type="EMBL" id="UINC01145069">
    <property type="protein sequence ID" value="SVD34974.1"/>
    <property type="molecule type" value="Genomic_DNA"/>
</dbReference>
<reference evidence="1" key="1">
    <citation type="submission" date="2018-05" db="EMBL/GenBank/DDBJ databases">
        <authorList>
            <person name="Lanie J.A."/>
            <person name="Ng W.-L."/>
            <person name="Kazmierczak K.M."/>
            <person name="Andrzejewski T.M."/>
            <person name="Davidsen T.M."/>
            <person name="Wayne K.J."/>
            <person name="Tettelin H."/>
            <person name="Glass J.I."/>
            <person name="Rusch D."/>
            <person name="Podicherti R."/>
            <person name="Tsui H.-C.T."/>
            <person name="Winkler M.E."/>
        </authorList>
    </citation>
    <scope>NUCLEOTIDE SEQUENCE</scope>
</reference>
<proteinExistence type="predicted"/>
<dbReference type="SUPFAM" id="SSF82185">
    <property type="entry name" value="Histone H3 K4-specific methyltransferase SET7/9 N-terminal domain"/>
    <property type="match status" value="1"/>
</dbReference>